<organism evidence="2 3">
    <name type="scientific">Motilimonas pumila</name>
    <dbReference type="NCBI Taxonomy" id="2303987"/>
    <lineage>
        <taxon>Bacteria</taxon>
        <taxon>Pseudomonadati</taxon>
        <taxon>Pseudomonadota</taxon>
        <taxon>Gammaproteobacteria</taxon>
        <taxon>Alteromonadales</taxon>
        <taxon>Alteromonadales genera incertae sedis</taxon>
        <taxon>Motilimonas</taxon>
    </lineage>
</organism>
<accession>A0A418YB27</accession>
<dbReference type="RefSeq" id="WP_119911941.1">
    <property type="nucleotide sequence ID" value="NZ_QZCH01000027.1"/>
</dbReference>
<protein>
    <submittedName>
        <fullName evidence="2">GNAT family N-acetyltransferase</fullName>
    </submittedName>
</protein>
<dbReference type="CDD" id="cd04301">
    <property type="entry name" value="NAT_SF"/>
    <property type="match status" value="1"/>
</dbReference>
<dbReference type="PROSITE" id="PS51186">
    <property type="entry name" value="GNAT"/>
    <property type="match status" value="1"/>
</dbReference>
<dbReference type="Proteomes" id="UP000283255">
    <property type="component" value="Unassembled WGS sequence"/>
</dbReference>
<reference evidence="2 3" key="1">
    <citation type="submission" date="2018-09" db="EMBL/GenBank/DDBJ databases">
        <authorList>
            <person name="Wang F."/>
        </authorList>
    </citation>
    <scope>NUCLEOTIDE SEQUENCE [LARGE SCALE GENOMIC DNA]</scope>
    <source>
        <strain evidence="2 3">PLHSC7-2</strain>
    </source>
</reference>
<evidence type="ECO:0000313" key="2">
    <source>
        <dbReference type="EMBL" id="RJG40186.1"/>
    </source>
</evidence>
<dbReference type="Pfam" id="PF13673">
    <property type="entry name" value="Acetyltransf_10"/>
    <property type="match status" value="1"/>
</dbReference>
<name>A0A418YB27_9GAMM</name>
<dbReference type="Gene3D" id="3.40.630.30">
    <property type="match status" value="1"/>
</dbReference>
<dbReference type="GO" id="GO:0016747">
    <property type="term" value="F:acyltransferase activity, transferring groups other than amino-acyl groups"/>
    <property type="evidence" value="ECO:0007669"/>
    <property type="project" value="InterPro"/>
</dbReference>
<evidence type="ECO:0000259" key="1">
    <source>
        <dbReference type="PROSITE" id="PS51186"/>
    </source>
</evidence>
<reference evidence="2 3" key="2">
    <citation type="submission" date="2019-01" db="EMBL/GenBank/DDBJ databases">
        <title>Motilimonas pumilus sp. nov., isolated from the gut of sea cucumber (Apostichopus japonicus).</title>
        <authorList>
            <person name="Wang F.-Q."/>
            <person name="Ren L.-H."/>
            <person name="Lin Y.-W."/>
            <person name="Sun G.-H."/>
            <person name="Du Z.-J."/>
            <person name="Zhao J.-X."/>
            <person name="Liu X.-J."/>
            <person name="Liu L.-J."/>
        </authorList>
    </citation>
    <scope>NUCLEOTIDE SEQUENCE [LARGE SCALE GENOMIC DNA]</scope>
    <source>
        <strain evidence="2 3">PLHSC7-2</strain>
    </source>
</reference>
<dbReference type="SUPFAM" id="SSF55729">
    <property type="entry name" value="Acyl-CoA N-acyltransferases (Nat)"/>
    <property type="match status" value="1"/>
</dbReference>
<keyword evidence="2" id="KW-0808">Transferase</keyword>
<gene>
    <name evidence="2" type="ORF">D1Z90_16730</name>
</gene>
<comment type="caution">
    <text evidence="2">The sequence shown here is derived from an EMBL/GenBank/DDBJ whole genome shotgun (WGS) entry which is preliminary data.</text>
</comment>
<proteinExistence type="predicted"/>
<evidence type="ECO:0000313" key="3">
    <source>
        <dbReference type="Proteomes" id="UP000283255"/>
    </source>
</evidence>
<feature type="domain" description="N-acetyltransferase" evidence="1">
    <location>
        <begin position="1"/>
        <end position="145"/>
    </location>
</feature>
<dbReference type="EMBL" id="QZCH01000027">
    <property type="protein sequence ID" value="RJG40186.1"/>
    <property type="molecule type" value="Genomic_DNA"/>
</dbReference>
<sequence>MHIEMISWQQALPIRQQVLWPNKSLSFCQVEGDELGLHFGAFKSVSAATTQAFEHSQLVAVASVYIAGDRARLRKFATLPEHQNQGIGTAMIHHILTELQRHQVKVFWCDARASAVGFYEQFSMTRHGAVFTKSGVEYYKMQRLL</sequence>
<dbReference type="InterPro" id="IPR000182">
    <property type="entry name" value="GNAT_dom"/>
</dbReference>
<dbReference type="OrthoDB" id="1178186at2"/>
<dbReference type="InterPro" id="IPR016181">
    <property type="entry name" value="Acyl_CoA_acyltransferase"/>
</dbReference>
<dbReference type="AlphaFoldDB" id="A0A418YB27"/>
<keyword evidence="3" id="KW-1185">Reference proteome</keyword>